<protein>
    <submittedName>
        <fullName evidence="4">Coiled-coil domain-containing protein 18</fullName>
    </submittedName>
</protein>
<organism evidence="3 4">
    <name type="scientific">Aplysia californica</name>
    <name type="common">California sea hare</name>
    <dbReference type="NCBI Taxonomy" id="6500"/>
    <lineage>
        <taxon>Eukaryota</taxon>
        <taxon>Metazoa</taxon>
        <taxon>Spiralia</taxon>
        <taxon>Lophotrochozoa</taxon>
        <taxon>Mollusca</taxon>
        <taxon>Gastropoda</taxon>
        <taxon>Heterobranchia</taxon>
        <taxon>Euthyneura</taxon>
        <taxon>Tectipleura</taxon>
        <taxon>Aplysiida</taxon>
        <taxon>Aplysioidea</taxon>
        <taxon>Aplysiidae</taxon>
        <taxon>Aplysia</taxon>
    </lineage>
</organism>
<accession>A0ABM1A3S5</accession>
<evidence type="ECO:0000313" key="4">
    <source>
        <dbReference type="RefSeq" id="XP_012940241.1"/>
    </source>
</evidence>
<feature type="coiled-coil region" evidence="1">
    <location>
        <begin position="100"/>
        <end position="169"/>
    </location>
</feature>
<proteinExistence type="predicted"/>
<dbReference type="Proteomes" id="UP000694888">
    <property type="component" value="Unplaced"/>
</dbReference>
<gene>
    <name evidence="4" type="primary">LOC101850096</name>
</gene>
<dbReference type="RefSeq" id="XP_012940241.1">
    <property type="nucleotide sequence ID" value="XM_013084787.1"/>
</dbReference>
<reference evidence="4" key="1">
    <citation type="submission" date="2025-08" db="UniProtKB">
        <authorList>
            <consortium name="RefSeq"/>
        </authorList>
    </citation>
    <scope>IDENTIFICATION</scope>
</reference>
<name>A0ABM1A3S5_APLCA</name>
<dbReference type="GeneID" id="101850096"/>
<sequence>MVDRTRLSTSKESQWLQVILLFYLLAIGQSGLVVTKPGSSDQECESACLSTTELDCHFYKFSKSKSTCYLTVSPDPALTNMKKVNKPAPAPDKKPASSWLSELQARILALEQKDNDVKKLHRDITELKTELASVKNSRALTHHLLRTSKEQQNQNLAAVDDKVETLKSESHRVEDAVMTLGELQKTLGERLKRIGDAQRASGLTVAMLSQANKDMRSSVRELAITSAEAKTSLTDLRKTITELEVRFAGLSTDVMEKVANVDTMLGPELKEIRGSQTNLAQALSLLTKKMMLLSPRLPFIQRRLGVNQGKMSAMERKMKDFRKEIAFMGDRVGLSEQQLKKFVDPASAINQERRRLITQLRAEVATLQDSQRRVQNDVLVEISDRTRLYKELADLKVSRKMLVDKVVTLEEAVRNFRRDLRHLAIEGPRGKVVSHILTRQVAALRSLKTLRQTQVDVRRALQQYRWEMLRTHKDLASRDKQHMMDEVALRKLQEKLLTIYRQLRNLPHGETEPHLVTQLAHKQNQTLLRMGQMMKLQAALQQDVSAYKQSILRAGRKLEEERMAQRKSVAELEELRRKTNVLYAAVRRRLFKGDGDQRSKSLQRLEALDHTQRSVVQALADYKSALAHTQLELSAQKRAQERAADTTHALHDQLRTLRRQLATVTGHSDYSDTSDEDLGTLQSLDEVHKMKDNHRRLETFGRGVQPVETLAHPEEAGLSSNYRNRKWVQDIERKRLRDLRRMVHDLKVRSRRGQLDRAAARRLRNDMKRIHKALSNADNEARSVPNPESILRQEQQLRPNQNLREAIERTAALEN</sequence>
<keyword evidence="1" id="KW-0175">Coiled coil</keyword>
<feature type="region of interest" description="Disordered" evidence="2">
    <location>
        <begin position="773"/>
        <end position="795"/>
    </location>
</feature>
<evidence type="ECO:0000313" key="3">
    <source>
        <dbReference type="Proteomes" id="UP000694888"/>
    </source>
</evidence>
<evidence type="ECO:0000256" key="2">
    <source>
        <dbReference type="SAM" id="MobiDB-lite"/>
    </source>
</evidence>
<keyword evidence="3" id="KW-1185">Reference proteome</keyword>
<evidence type="ECO:0000256" key="1">
    <source>
        <dbReference type="SAM" id="Coils"/>
    </source>
</evidence>